<evidence type="ECO:0000256" key="1">
    <source>
        <dbReference type="SAM" id="MobiDB-lite"/>
    </source>
</evidence>
<protein>
    <submittedName>
        <fullName evidence="2">Uncharacterized protein</fullName>
    </submittedName>
</protein>
<feature type="region of interest" description="Disordered" evidence="1">
    <location>
        <begin position="98"/>
        <end position="117"/>
    </location>
</feature>
<reference evidence="3" key="1">
    <citation type="journal article" date="2010" name="ISME J.">
        <title>The complete genome sequence of the algal symbiont Dinoroseobacter shibae: a hitchhiker's guide to life in the sea.</title>
        <authorList>
            <person name="Wagner-Dobler I."/>
            <person name="Ballhausen B."/>
            <person name="Berger M."/>
            <person name="Brinkhoff T."/>
            <person name="Buchholz I."/>
            <person name="Bunk B."/>
            <person name="Cypionka H."/>
            <person name="Daniel R."/>
            <person name="Drepper T."/>
            <person name="Gerdts G."/>
            <person name="Hahnke S."/>
            <person name="Han C."/>
            <person name="Jahn D."/>
            <person name="Kalhoefer D."/>
            <person name="Kiss H."/>
            <person name="Klenk H.P."/>
            <person name="Kyrpides N."/>
            <person name="Liebl W."/>
            <person name="Liesegang H."/>
            <person name="Meincke L."/>
            <person name="Pati A."/>
            <person name="Petersen J."/>
            <person name="Piekarski T."/>
            <person name="Pommerenke C."/>
            <person name="Pradella S."/>
            <person name="Pukall R."/>
            <person name="Rabus R."/>
            <person name="Stackebrandt E."/>
            <person name="Thole S."/>
            <person name="Thompson L."/>
            <person name="Tielen P."/>
            <person name="Tomasch J."/>
            <person name="von Jan M."/>
            <person name="Wanphrut N."/>
            <person name="Wichels A."/>
            <person name="Zech H."/>
            <person name="Simon M."/>
        </authorList>
    </citation>
    <scope>NUCLEOTIDE SEQUENCE [LARGE SCALE GENOMIC DNA]</scope>
    <source>
        <strain evidence="3">DSM 16493 / NCIMB 14021 / DFL 12</strain>
    </source>
</reference>
<dbReference type="SUPFAM" id="SSF51120">
    <property type="entry name" value="beta-Roll"/>
    <property type="match status" value="1"/>
</dbReference>
<sequence>MKILQYFAAVGGGPINTCDQAQAPSCPHDGDHWAPLAEYNLLVIELPADFSTQNPGTTLTAQIVAVSNEPVGPQASGSAILTVDLAAEGDIEITGPGTLALAENDAPGDTDEDTTSQAPLQFRPFDALQATAPDTDGSEAVAQVDVTLTGLPAGATYSTGGGFVAVPVGGVLPTLTPADYTALIIQLPSDFSTASPAATLAGTVTFRTDEALLAGEGDTGSTDGVETAGFTVTVTDEADVDLRLADLTVAEDAILLDPSVSEIPLNIDAVLTDIDGSETITGASIAFSGLPTGGPTTLSDGTVLAGPAATWTGSFAAMQGLGIASFPEHFSGIVTITPTVVTDEGDPAGTSATFLLNVTPVAEPEVTLSVDATEAQVTATGPDSFAVKEDTSFRLLIDATTPDQDGSENLSRIVIDNVPAGWLPEGAVPPGLFETGGGDVANATVSGGRLTITLNTGVASFAGALRVTPSENEDRDVETIVGADLAATVTAVDTATGLPDNTATAGDDTDVDLDAVVDPIDLAVADAATDENTGGRATRQLNITNVDLRDTDGSEAFESVEITLTVQTESDPYDPATLELRIGDGGISGFVTITQTGSTADTVTYEVLPVAGTTSAQFATALEALQVRVDQNFSGIIETEGTIFWSETQTGDTEIDPSDNPASEDFATTITFRPVAEAELSASVFVTDSAFSADGTTAVSGIAQNADTQASGTLTLLESTDDGSGQGQVSVFVGIDAATPDPDGSEALQSVVVSNIPTSWIDERLTGAALDPSAFFIQDGTAPLSAAEFAKIDTALYDPGTGALTLTFVPEVTAFEAAILLQPALYEDYDVDRAPGDPFTADGTFFADDITVTATTVDDNSAHTATASASVEIDVDVDPVNNIATIPTIPLNFEDVVDAAGGIAQIPLSPFIRDMDGSETITAVVLKDVPDNLSVYATDPEDPTGPKVPVLLTEINSPPGFNTWSLENGQWLDAEVRGVALHAAGDFPIEIDVVTTEDDGGGTAVTTLNTVFRVEPVVDGGDPGRSVTVNEDTAIQVPIDGNLIDNPSNSPDSPEAILDVVVIREVFPDSFGRYPRFFDGEPVPLPGSHGQFTNELGLTIPLPGGAGDLTLTATQASNLWVLPGRDSNEDVSFDVQVTYFETIEPTQATIGTGRVSLDVVGVADDPIVDAQDAAAFPAPGQIDDAVFRPSEVVDGTPNSERVYGYAGFDDGPFLLDSRLQDSVITSGTLVPDPDQVFTTDGVVPLSGTGTEILVPEGDPAADFDGSEVVYYVITGVPDTVSFLNASPVDLSGASFVVGVERLDQLEFVPDQGISEVTYYDMALNVIVLEDDQVLPDFTGLTPEEVFAEINSLQGGSVRSTDFTVVVVPTPGGTGPTPCTPEQDLPLPELTIEGSGPEDSVIPLTITLTPNPPFWSTIADVSTLPNGVQGSLGVGISVPAGAVLSSSVPGAVLFDPITGLYVVDFEQLGVNPSDPTQTAVPLLFTPPEHESSPANTFDPDDTFGPADPYDELEALEFQLILNNVTCGTQTSGTGTVDLEIIPVADGPQISFAAAASVLEDTDYLPGITIEGIDPGEQPFGQVFIEVDATNGGQIFDAAGNALTGSPTADGFVRYALDQADLAGVSVRAAEHYSGPLEIRVTAASQDINLETAETTVSRVIDIIPVADLPEFIFDTSEIDPDTGAPFVDPAQTPTVIQAIEDVPYNLSTGLQAFSPDRDGSEIVSIVISGIPSYLLVQAGAGAPAGGIINNGDGSFTISEDAYPFVELVLRDEHARTPDPLDSTIADGIPLEVTVNTFELDNADQNTASTEFIFRVRPDADVPSLTASLEPETGVEDDGRAFELVLAGTTPDPHEDMEFVVSLPQGGTLFVDGVAQTAQPDGTFLLQSGVPIASPGGGGLVFGVPGTVTIAPPADFSGDFTVSAAAVTLDQSVDGSFIDRQSSDPADLDVVIIPAADLVVTQTNDTLVIDEGDPPDQPSFTPADEITIAVTDRDGSETVDSLVYTLSGVPTETTYTVGGTQTAVTGPDLVFSGSEAEFATLDIQFPENFATNGAPLAGSLAVTTNEGGAETVSFTVDVTGELDVAVTVTPTDQAQTGMDVTVPLGIDAAVILPQPGDVETLDEVVVTFDTALPAGAVPSAGGLSGDRTTLTVSRPAATNSLDFTMLVAALAVTLPGDFSGPLSGAVTATTTHGTSAPVAFTANVNDQPVVSDPVDLGETAQTTLVVPVGTFLGNASDPDGLAGISNLVSDVGDVTAIVNGSDVEITVQNGYAGPVSFSYDISDSGSPVAVTPATATLDITVEFALAFSGGQTTGPDGTLIPVADDLDGGTGPTDVALGTAGAEAVIVDPAARDYAGIERFSMLDGNDLVDLSQAMTGFAVDLGAGDDAVRGGAGADTLTGGAGADSFALGVALDITDVITDYEAGLDQIDLSSVLTGSDTLDGRASFDDTTGTLTVLGEAAAQITAAGGGIPASVEVVFENASGAQTTAVI</sequence>
<proteinExistence type="predicted"/>
<keyword evidence="3" id="KW-1185">Reference proteome</keyword>
<name>A8LSN7_DINSH</name>
<organism evidence="2 3">
    <name type="scientific">Dinoroseobacter shibae (strain DSM 16493 / NCIMB 14021 / DFL 12)</name>
    <dbReference type="NCBI Taxonomy" id="398580"/>
    <lineage>
        <taxon>Bacteria</taxon>
        <taxon>Pseudomonadati</taxon>
        <taxon>Pseudomonadota</taxon>
        <taxon>Alphaproteobacteria</taxon>
        <taxon>Rhodobacterales</taxon>
        <taxon>Roseobacteraceae</taxon>
        <taxon>Dinoroseobacter</taxon>
    </lineage>
</organism>
<dbReference type="Gene3D" id="2.150.10.10">
    <property type="entry name" value="Serralysin-like metalloprotease, C-terminal"/>
    <property type="match status" value="1"/>
</dbReference>
<dbReference type="STRING" id="398580.Dshi_2503"/>
<accession>A8LSN7</accession>
<dbReference type="EMBL" id="CP000830">
    <property type="protein sequence ID" value="ABV94236.1"/>
    <property type="molecule type" value="Genomic_DNA"/>
</dbReference>
<gene>
    <name evidence="2" type="ordered locus">Dshi_2503</name>
</gene>
<dbReference type="HOGENOM" id="CLU_228604_0_0_5"/>
<dbReference type="InterPro" id="IPR011049">
    <property type="entry name" value="Serralysin-like_metalloprot_C"/>
</dbReference>
<evidence type="ECO:0000313" key="2">
    <source>
        <dbReference type="EMBL" id="ABV94236.1"/>
    </source>
</evidence>
<dbReference type="eggNOG" id="COG2931">
    <property type="taxonomic scope" value="Bacteria"/>
</dbReference>
<dbReference type="Proteomes" id="UP000006833">
    <property type="component" value="Chromosome"/>
</dbReference>
<evidence type="ECO:0000313" key="3">
    <source>
        <dbReference type="Proteomes" id="UP000006833"/>
    </source>
</evidence>
<dbReference type="KEGG" id="dsh:Dshi_2503"/>